<dbReference type="PROSITE" id="PS50160">
    <property type="entry name" value="DNA_LIGASE_A3"/>
    <property type="match status" value="1"/>
</dbReference>
<keyword evidence="9 16" id="KW-0506">mRNA capping</keyword>
<dbReference type="EC" id="2.7.7.50" evidence="3 16"/>
<evidence type="ECO:0000256" key="16">
    <source>
        <dbReference type="PIRNR" id="PIRNR036959"/>
    </source>
</evidence>
<dbReference type="GO" id="GO:0003910">
    <property type="term" value="F:DNA ligase (ATP) activity"/>
    <property type="evidence" value="ECO:0007669"/>
    <property type="project" value="InterPro"/>
</dbReference>
<dbReference type="Gene3D" id="3.30.470.30">
    <property type="entry name" value="DNA ligase/mRNA capping enzyme"/>
    <property type="match status" value="1"/>
</dbReference>
<dbReference type="OrthoDB" id="200924at2759"/>
<dbReference type="GO" id="GO:0005525">
    <property type="term" value="F:GTP binding"/>
    <property type="evidence" value="ECO:0007669"/>
    <property type="project" value="UniProtKB-KW"/>
</dbReference>
<dbReference type="Proteomes" id="UP000664521">
    <property type="component" value="Unassembled WGS sequence"/>
</dbReference>
<evidence type="ECO:0000259" key="19">
    <source>
        <dbReference type="PROSITE" id="PS50160"/>
    </source>
</evidence>
<evidence type="ECO:0000256" key="1">
    <source>
        <dbReference type="ARBA" id="ARBA00004123"/>
    </source>
</evidence>
<evidence type="ECO:0000256" key="13">
    <source>
        <dbReference type="ARBA" id="ARBA00030702"/>
    </source>
</evidence>
<evidence type="ECO:0000256" key="4">
    <source>
        <dbReference type="ARBA" id="ARBA00019171"/>
    </source>
</evidence>
<dbReference type="GO" id="GO:0031533">
    <property type="term" value="C:mRNA capping enzyme complex"/>
    <property type="evidence" value="ECO:0007669"/>
    <property type="project" value="InterPro"/>
</dbReference>
<evidence type="ECO:0000256" key="12">
    <source>
        <dbReference type="ARBA" id="ARBA00029909"/>
    </source>
</evidence>
<feature type="region of interest" description="Disordered" evidence="18">
    <location>
        <begin position="378"/>
        <end position="432"/>
    </location>
</feature>
<dbReference type="CDD" id="cd07895">
    <property type="entry name" value="Adenylation_mRNA_capping"/>
    <property type="match status" value="1"/>
</dbReference>
<evidence type="ECO:0000313" key="20">
    <source>
        <dbReference type="EMBL" id="CAF9929525.1"/>
    </source>
</evidence>
<dbReference type="Gene3D" id="2.40.50.140">
    <property type="entry name" value="Nucleic acid-binding proteins"/>
    <property type="match status" value="1"/>
</dbReference>
<dbReference type="FunFam" id="3.30.470.30:FF:000011">
    <property type="entry name" value="mRNA-capping enzyme subunit alpha"/>
    <property type="match status" value="1"/>
</dbReference>
<evidence type="ECO:0000256" key="8">
    <source>
        <dbReference type="ARBA" id="ARBA00022741"/>
    </source>
</evidence>
<accession>A0A8H3IVA4</accession>
<evidence type="ECO:0000256" key="7">
    <source>
        <dbReference type="ARBA" id="ARBA00022695"/>
    </source>
</evidence>
<evidence type="ECO:0000256" key="11">
    <source>
        <dbReference type="ARBA" id="ARBA00023242"/>
    </source>
</evidence>
<keyword evidence="6 16" id="KW-0808">Transferase</keyword>
<name>A0A8H3IVA4_9LECA</name>
<keyword evidence="11 16" id="KW-0539">Nucleus</keyword>
<keyword evidence="10 16" id="KW-0342">GTP-binding</keyword>
<dbReference type="SUPFAM" id="SSF56091">
    <property type="entry name" value="DNA ligase/mRNA capping enzyme, catalytic domain"/>
    <property type="match status" value="1"/>
</dbReference>
<dbReference type="GO" id="GO:0006310">
    <property type="term" value="P:DNA recombination"/>
    <property type="evidence" value="ECO:0007669"/>
    <property type="project" value="InterPro"/>
</dbReference>
<sequence>MPGSVPNMPGVKADAHMAMAFRQEVANLLNRHQTSFPGAQPVSFAAKHLLELQRQDYYVCEKSDGIRCLLYMTGDSSVHPPQEIVYLIDRKNDYYWAQGVHFPVSSERPLEFHTGTLVDGELVNDSMPDGSIQLNYLVFDCLVLDGSSLMHRTLDKRLAYFREKVYSPYKALYAQYPEEVQYLPFTVKFKKMEFGYASEMMFRDILPNLPHGNDGLIFTCRNSPYQPGTDPHILKWKPAEENSLDFRLFFGWGMIEPDIEDVRDGITEAYPDYYSKPTFHLFVHRSAGNDELYASMTVDDDEWEYMKSLNKPLDERIVECYLDRRGQWRFLRFRDDKLEANHVSMIESVMESIRDGVTEQDLITCSRKIREEWKKREANEKAEAARKGMNGHAAPAGGQREVSMKRKLENGDDEAENAKRHHSAHHQESSQQ</sequence>
<dbReference type="InterPro" id="IPR013846">
    <property type="entry name" value="mRNA_cap_enzyme_C"/>
</dbReference>
<evidence type="ECO:0000256" key="6">
    <source>
        <dbReference type="ARBA" id="ARBA00022679"/>
    </source>
</evidence>
<keyword evidence="21" id="KW-1185">Reference proteome</keyword>
<dbReference type="PIRSF" id="PIRSF036959">
    <property type="entry name" value="mRNA_cap_alpha"/>
    <property type="match status" value="1"/>
</dbReference>
<dbReference type="GO" id="GO:0006281">
    <property type="term" value="P:DNA repair"/>
    <property type="evidence" value="ECO:0007669"/>
    <property type="project" value="InterPro"/>
</dbReference>
<comment type="similarity">
    <text evidence="2 16">Belongs to the eukaryotic GTase family.</text>
</comment>
<evidence type="ECO:0000256" key="18">
    <source>
        <dbReference type="SAM" id="MobiDB-lite"/>
    </source>
</evidence>
<dbReference type="GO" id="GO:0006370">
    <property type="term" value="P:7-methylguanosine mRNA capping"/>
    <property type="evidence" value="ECO:0007669"/>
    <property type="project" value="UniProtKB-KW"/>
</dbReference>
<feature type="domain" description="ATP-dependent DNA ligase family profile" evidence="19">
    <location>
        <begin position="127"/>
        <end position="276"/>
    </location>
</feature>
<evidence type="ECO:0000256" key="9">
    <source>
        <dbReference type="ARBA" id="ARBA00023042"/>
    </source>
</evidence>
<comment type="catalytic activity">
    <reaction evidence="14">
        <text>a 5'-end diphospho-ribonucleoside in mRNA + GTP + H(+) = a 5'-end (5'-triphosphoguanosine)-ribonucleoside in mRNA + diphosphate</text>
        <dbReference type="Rhea" id="RHEA:67012"/>
        <dbReference type="Rhea" id="RHEA-COMP:17165"/>
        <dbReference type="Rhea" id="RHEA-COMP:17166"/>
        <dbReference type="ChEBI" id="CHEBI:15378"/>
        <dbReference type="ChEBI" id="CHEBI:33019"/>
        <dbReference type="ChEBI" id="CHEBI:37565"/>
        <dbReference type="ChEBI" id="CHEBI:167616"/>
        <dbReference type="ChEBI" id="CHEBI:167617"/>
        <dbReference type="EC" id="2.7.7.50"/>
    </reaction>
    <physiologicalReaction direction="left-to-right" evidence="14">
        <dbReference type="Rhea" id="RHEA:67013"/>
    </physiologicalReaction>
</comment>
<evidence type="ECO:0000313" key="21">
    <source>
        <dbReference type="Proteomes" id="UP000664521"/>
    </source>
</evidence>
<dbReference type="SUPFAM" id="SSF50249">
    <property type="entry name" value="Nucleic acid-binding proteins"/>
    <property type="match status" value="1"/>
</dbReference>
<dbReference type="Pfam" id="PF03919">
    <property type="entry name" value="mRNA_cap_C"/>
    <property type="match status" value="1"/>
</dbReference>
<dbReference type="PANTHER" id="PTHR10367">
    <property type="entry name" value="MRNA-CAPPING ENZYME"/>
    <property type="match status" value="1"/>
</dbReference>
<dbReference type="EMBL" id="CAJPDS010000052">
    <property type="protein sequence ID" value="CAF9929525.1"/>
    <property type="molecule type" value="Genomic_DNA"/>
</dbReference>
<evidence type="ECO:0000256" key="10">
    <source>
        <dbReference type="ARBA" id="ARBA00023134"/>
    </source>
</evidence>
<proteinExistence type="inferred from homology"/>
<comment type="subcellular location">
    <subcellularLocation>
        <location evidence="1 16">Nucleus</location>
    </subcellularLocation>
</comment>
<keyword evidence="8 16" id="KW-0547">Nucleotide-binding</keyword>
<dbReference type="InterPro" id="IPR012310">
    <property type="entry name" value="DNA_ligase_ATP-dep_cent"/>
</dbReference>
<reference evidence="20" key="1">
    <citation type="submission" date="2021-03" db="EMBL/GenBank/DDBJ databases">
        <authorList>
            <person name="Tagirdzhanova G."/>
        </authorList>
    </citation>
    <scope>NUCLEOTIDE SEQUENCE</scope>
</reference>
<comment type="function">
    <text evidence="16">Second step of mRNA capping. Transfer of the GMP moiety of GTP to the 5'-end of RNA via an enzyme-GMP covalent reaction intermediate.</text>
</comment>
<dbReference type="AlphaFoldDB" id="A0A8H3IVA4"/>
<dbReference type="InterPro" id="IPR051029">
    <property type="entry name" value="mRNA_Capping_Enz/RNA_Phosphat"/>
</dbReference>
<evidence type="ECO:0000256" key="14">
    <source>
        <dbReference type="ARBA" id="ARBA00044624"/>
    </source>
</evidence>
<protein>
    <recommendedName>
        <fullName evidence="4 16">mRNA-capping enzyme subunit alpha</fullName>
        <ecNumber evidence="3 16">2.7.7.50</ecNumber>
    </recommendedName>
    <alternativeName>
        <fullName evidence="12 16">GTP--RNA guanylyltransferase</fullName>
    </alternativeName>
    <alternativeName>
        <fullName evidence="13 16">mRNA guanylyltransferase</fullName>
    </alternativeName>
</protein>
<keyword evidence="7 16" id="KW-0548">Nucleotidyltransferase</keyword>
<dbReference type="PANTHER" id="PTHR10367:SF17">
    <property type="entry name" value="MRNA-CAPPING ENZYME"/>
    <property type="match status" value="1"/>
</dbReference>
<dbReference type="InterPro" id="IPR001339">
    <property type="entry name" value="mRNA_cap_enzyme_adenylation"/>
</dbReference>
<evidence type="ECO:0000256" key="17">
    <source>
        <dbReference type="PIRSR" id="PIRSR036959-1"/>
    </source>
</evidence>
<comment type="caution">
    <text evidence="20">The sequence shown here is derived from an EMBL/GenBank/DDBJ whole genome shotgun (WGS) entry which is preliminary data.</text>
</comment>
<organism evidence="20 21">
    <name type="scientific">Heterodermia speciosa</name>
    <dbReference type="NCBI Taxonomy" id="116794"/>
    <lineage>
        <taxon>Eukaryota</taxon>
        <taxon>Fungi</taxon>
        <taxon>Dikarya</taxon>
        <taxon>Ascomycota</taxon>
        <taxon>Pezizomycotina</taxon>
        <taxon>Lecanoromycetes</taxon>
        <taxon>OSLEUM clade</taxon>
        <taxon>Lecanoromycetidae</taxon>
        <taxon>Caliciales</taxon>
        <taxon>Physciaceae</taxon>
        <taxon>Heterodermia</taxon>
    </lineage>
</organism>
<evidence type="ECO:0000256" key="5">
    <source>
        <dbReference type="ARBA" id="ARBA00022664"/>
    </source>
</evidence>
<comment type="subunit">
    <text evidence="15">Heterodimer. The mRNA-capping enzyme is composed of two separate chains alpha and beta, respectively a mRNA guanylyltransferase and an mRNA 5'-triphosphate monophosphatase.</text>
</comment>
<keyword evidence="5 16" id="KW-0507">mRNA processing</keyword>
<evidence type="ECO:0000256" key="2">
    <source>
        <dbReference type="ARBA" id="ARBA00010237"/>
    </source>
</evidence>
<dbReference type="InterPro" id="IPR017075">
    <property type="entry name" value="mRNA_cap_enzyme_alpha"/>
</dbReference>
<evidence type="ECO:0000256" key="15">
    <source>
        <dbReference type="ARBA" id="ARBA00047082"/>
    </source>
</evidence>
<gene>
    <name evidence="20" type="primary">CEG1</name>
    <name evidence="20" type="ORF">HETSPECPRED_007380</name>
</gene>
<evidence type="ECO:0000256" key="3">
    <source>
        <dbReference type="ARBA" id="ARBA00012475"/>
    </source>
</evidence>
<dbReference type="InterPro" id="IPR012340">
    <property type="entry name" value="NA-bd_OB-fold"/>
</dbReference>
<dbReference type="Pfam" id="PF01331">
    <property type="entry name" value="mRNA_cap_enzyme"/>
    <property type="match status" value="1"/>
</dbReference>
<dbReference type="GO" id="GO:0005524">
    <property type="term" value="F:ATP binding"/>
    <property type="evidence" value="ECO:0007669"/>
    <property type="project" value="InterPro"/>
</dbReference>
<dbReference type="GO" id="GO:0004484">
    <property type="term" value="F:mRNA guanylyltransferase activity"/>
    <property type="evidence" value="ECO:0007669"/>
    <property type="project" value="UniProtKB-EC"/>
</dbReference>
<feature type="active site" description="N6-GMP-lysine intermediate" evidence="17">
    <location>
        <position position="62"/>
    </location>
</feature>